<sequence>MLGWLVYGPGIEPHISVFCESARTDGTFPRADFTYDQPGDVYRCPAGQVLTTTGTLVNHGAALLYRASKFDCAPCPLKARRLPNEPVRKVPRSIYEGARDMRHHIAPFFGRQNLAARAQ</sequence>
<evidence type="ECO:0000313" key="1">
    <source>
        <dbReference type="EMBL" id="SFM90291.1"/>
    </source>
</evidence>
<dbReference type="AlphaFoldDB" id="A0A1I4UMZ9"/>
<name>A0A1I4UMZ9_9HYPH</name>
<gene>
    <name evidence="1" type="ORF">SAMN05192568_107322</name>
</gene>
<dbReference type="EMBL" id="FOTK01000073">
    <property type="protein sequence ID" value="SFM90291.1"/>
    <property type="molecule type" value="Genomic_DNA"/>
</dbReference>
<reference evidence="2" key="1">
    <citation type="submission" date="2016-10" db="EMBL/GenBank/DDBJ databases">
        <authorList>
            <person name="Varghese N."/>
            <person name="Submissions S."/>
        </authorList>
    </citation>
    <scope>NUCLEOTIDE SEQUENCE [LARGE SCALE GENOMIC DNA]</scope>
    <source>
        <strain evidence="2">BL36</strain>
    </source>
</reference>
<keyword evidence="2" id="KW-1185">Reference proteome</keyword>
<dbReference type="STRING" id="582667.SAMN05192568_107322"/>
<dbReference type="Proteomes" id="UP000199048">
    <property type="component" value="Unassembled WGS sequence"/>
</dbReference>
<organism evidence="1 2">
    <name type="scientific">Methylobacterium pseudosasicola</name>
    <dbReference type="NCBI Taxonomy" id="582667"/>
    <lineage>
        <taxon>Bacteria</taxon>
        <taxon>Pseudomonadati</taxon>
        <taxon>Pseudomonadota</taxon>
        <taxon>Alphaproteobacteria</taxon>
        <taxon>Hyphomicrobiales</taxon>
        <taxon>Methylobacteriaceae</taxon>
        <taxon>Methylobacterium</taxon>
    </lineage>
</organism>
<evidence type="ECO:0000313" key="2">
    <source>
        <dbReference type="Proteomes" id="UP000199048"/>
    </source>
</evidence>
<protein>
    <submittedName>
        <fullName evidence="1">Uncharacterized protein</fullName>
    </submittedName>
</protein>
<accession>A0A1I4UMZ9</accession>
<proteinExistence type="predicted"/>
<dbReference type="OrthoDB" id="9774608at2"/>